<keyword evidence="2" id="KW-0808">Transferase</keyword>
<sequence>MTITSIDEGDWTAILKLEADAYSEIEPESLETLRSRWLVSPEYCFVYRTGGDVAAYLLAHPWHSLHPPTLFKPLALDTHGDMLFIHDLVVAREHAGNGIGRLMIRHLLCETCLEDFSKITLVAVQSSAAFWAKFEFETLENMPLSDTYGERPKFMQRFIR</sequence>
<dbReference type="Pfam" id="PF00583">
    <property type="entry name" value="Acetyltransf_1"/>
    <property type="match status" value="1"/>
</dbReference>
<dbReference type="OrthoDB" id="359414at2"/>
<keyword evidence="3" id="KW-1185">Reference proteome</keyword>
<reference evidence="2 3" key="1">
    <citation type="submission" date="2017-05" db="EMBL/GenBank/DDBJ databases">
        <title>Genomic insights into alkan degradation activity of Oleiphilus messinensis.</title>
        <authorList>
            <person name="Kozyavkin S.A."/>
            <person name="Slesarev A.I."/>
            <person name="Golyshin P.N."/>
            <person name="Korzhenkov A."/>
            <person name="Golyshina O.N."/>
            <person name="Toshchakov S.V."/>
        </authorList>
    </citation>
    <scope>NUCLEOTIDE SEQUENCE [LARGE SCALE GENOMIC DNA]</scope>
    <source>
        <strain evidence="2 3">ME102</strain>
    </source>
</reference>
<evidence type="ECO:0000259" key="1">
    <source>
        <dbReference type="PROSITE" id="PS51186"/>
    </source>
</evidence>
<dbReference type="SUPFAM" id="SSF55729">
    <property type="entry name" value="Acyl-CoA N-acyltransferases (Nat)"/>
    <property type="match status" value="1"/>
</dbReference>
<dbReference type="InterPro" id="IPR016181">
    <property type="entry name" value="Acyl_CoA_acyltransferase"/>
</dbReference>
<dbReference type="Proteomes" id="UP000196027">
    <property type="component" value="Chromosome"/>
</dbReference>
<dbReference type="Gene3D" id="3.40.630.30">
    <property type="match status" value="1"/>
</dbReference>
<dbReference type="AlphaFoldDB" id="A0A1Y0IHE1"/>
<evidence type="ECO:0000313" key="2">
    <source>
        <dbReference type="EMBL" id="ARU58794.1"/>
    </source>
</evidence>
<dbReference type="KEGG" id="ome:OLMES_4805"/>
<protein>
    <submittedName>
        <fullName evidence="2">N-acetyltransferase GCN5</fullName>
    </submittedName>
</protein>
<name>A0A1Y0IHE1_9GAMM</name>
<proteinExistence type="predicted"/>
<accession>A0A1Y0IHE1</accession>
<dbReference type="RefSeq" id="WP_157678509.1">
    <property type="nucleotide sequence ID" value="NZ_CP021425.1"/>
</dbReference>
<evidence type="ECO:0000313" key="3">
    <source>
        <dbReference type="Proteomes" id="UP000196027"/>
    </source>
</evidence>
<feature type="domain" description="N-acetyltransferase" evidence="1">
    <location>
        <begin position="1"/>
        <end position="160"/>
    </location>
</feature>
<dbReference type="PROSITE" id="PS51186">
    <property type="entry name" value="GNAT"/>
    <property type="match status" value="1"/>
</dbReference>
<gene>
    <name evidence="2" type="ORF">OLMES_4805</name>
</gene>
<dbReference type="InterPro" id="IPR000182">
    <property type="entry name" value="GNAT_dom"/>
</dbReference>
<organism evidence="2 3">
    <name type="scientific">Oleiphilus messinensis</name>
    <dbReference type="NCBI Taxonomy" id="141451"/>
    <lineage>
        <taxon>Bacteria</taxon>
        <taxon>Pseudomonadati</taxon>
        <taxon>Pseudomonadota</taxon>
        <taxon>Gammaproteobacteria</taxon>
        <taxon>Oceanospirillales</taxon>
        <taxon>Oleiphilaceae</taxon>
        <taxon>Oleiphilus</taxon>
    </lineage>
</organism>
<dbReference type="CDD" id="cd04301">
    <property type="entry name" value="NAT_SF"/>
    <property type="match status" value="1"/>
</dbReference>
<dbReference type="GO" id="GO:0016747">
    <property type="term" value="F:acyltransferase activity, transferring groups other than amino-acyl groups"/>
    <property type="evidence" value="ECO:0007669"/>
    <property type="project" value="InterPro"/>
</dbReference>
<dbReference type="EMBL" id="CP021425">
    <property type="protein sequence ID" value="ARU58794.1"/>
    <property type="molecule type" value="Genomic_DNA"/>
</dbReference>